<accession>A0AAD9MN67</accession>
<dbReference type="InterPro" id="IPR049317">
    <property type="entry name" value="GCIP-like_N"/>
</dbReference>
<sequence>MTTDTKPLLVIFDKVLDQLDTLRTCLTKAYSDGAASSRRDTDTACAAAAASAGAALKQGVAKYALIYGGSSGKDVVPQELESLLGEICGAAKALIAASSRCLDAEAAAVTLALHKSVLRTRGDALDATMQVVRLSRGQVAGAGPGPEEVRRAAATVLVRCDALAQAPWSNKVALGRGLTRIGRFTKDTLRELPADAGELGARLAAALRAFMELLRVALRALLAASETDTDWEAWSAVDASLQRMAPTLEDAACLAYPEEDPEELEGLASTLVSCLDTLEKAVPEDWLWQEELAKLRDALTALQDCPIENADEDDES</sequence>
<dbReference type="GO" id="GO:0005634">
    <property type="term" value="C:nucleus"/>
    <property type="evidence" value="ECO:0007669"/>
    <property type="project" value="TreeGrafter"/>
</dbReference>
<dbReference type="Proteomes" id="UP001255856">
    <property type="component" value="Unassembled WGS sequence"/>
</dbReference>
<dbReference type="EMBL" id="JASFZW010000001">
    <property type="protein sequence ID" value="KAK2080808.1"/>
    <property type="molecule type" value="Genomic_DNA"/>
</dbReference>
<gene>
    <name evidence="2" type="ORF">QBZ16_000662</name>
</gene>
<evidence type="ECO:0000313" key="2">
    <source>
        <dbReference type="EMBL" id="KAK2080808.1"/>
    </source>
</evidence>
<dbReference type="PANTHER" id="PTHR15492">
    <property type="entry name" value="CYCLIN D1-BINDING PROTEIN 1"/>
    <property type="match status" value="1"/>
</dbReference>
<organism evidence="2 3">
    <name type="scientific">Prototheca wickerhamii</name>
    <dbReference type="NCBI Taxonomy" id="3111"/>
    <lineage>
        <taxon>Eukaryota</taxon>
        <taxon>Viridiplantae</taxon>
        <taxon>Chlorophyta</taxon>
        <taxon>core chlorophytes</taxon>
        <taxon>Trebouxiophyceae</taxon>
        <taxon>Chlorellales</taxon>
        <taxon>Chlorellaceae</taxon>
        <taxon>Prototheca</taxon>
    </lineage>
</organism>
<comment type="caution">
    <text evidence="2">The sequence shown here is derived from an EMBL/GenBank/DDBJ whole genome shotgun (WGS) entry which is preliminary data.</text>
</comment>
<protein>
    <recommendedName>
        <fullName evidence="1">Cyclin-D1-binding protein 1-like N-terminal domain-containing protein</fullName>
    </recommendedName>
</protein>
<proteinExistence type="predicted"/>
<dbReference type="PANTHER" id="PTHR15492:SF1">
    <property type="entry name" value="CYCLIN-D1-BINDING PROTEIN 1"/>
    <property type="match status" value="1"/>
</dbReference>
<dbReference type="InterPro" id="IPR026907">
    <property type="entry name" value="GCIP-like"/>
</dbReference>
<name>A0AAD9MN67_PROWI</name>
<reference evidence="2" key="1">
    <citation type="submission" date="2021-01" db="EMBL/GenBank/DDBJ databases">
        <authorList>
            <person name="Eckstrom K.M.E."/>
        </authorList>
    </citation>
    <scope>NUCLEOTIDE SEQUENCE</scope>
    <source>
        <strain evidence="2">UVCC 0001</strain>
    </source>
</reference>
<evidence type="ECO:0000259" key="1">
    <source>
        <dbReference type="Pfam" id="PF13324"/>
    </source>
</evidence>
<dbReference type="AlphaFoldDB" id="A0AAD9MN67"/>
<keyword evidence="3" id="KW-1185">Reference proteome</keyword>
<dbReference type="Pfam" id="PF13324">
    <property type="entry name" value="GCIP_N"/>
    <property type="match status" value="1"/>
</dbReference>
<evidence type="ECO:0000313" key="3">
    <source>
        <dbReference type="Proteomes" id="UP001255856"/>
    </source>
</evidence>
<feature type="domain" description="Cyclin-D1-binding protein 1-like N-terminal" evidence="1">
    <location>
        <begin position="52"/>
        <end position="192"/>
    </location>
</feature>